<evidence type="ECO:0000256" key="3">
    <source>
        <dbReference type="ARBA" id="ARBA00022692"/>
    </source>
</evidence>
<organism evidence="6 7">
    <name type="scientific">Rotaria magnacalcarata</name>
    <dbReference type="NCBI Taxonomy" id="392030"/>
    <lineage>
        <taxon>Eukaryota</taxon>
        <taxon>Metazoa</taxon>
        <taxon>Spiralia</taxon>
        <taxon>Gnathifera</taxon>
        <taxon>Rotifera</taxon>
        <taxon>Eurotatoria</taxon>
        <taxon>Bdelloidea</taxon>
        <taxon>Philodinida</taxon>
        <taxon>Philodinidae</taxon>
        <taxon>Rotaria</taxon>
    </lineage>
</organism>
<dbReference type="Pfam" id="PF00209">
    <property type="entry name" value="SNF"/>
    <property type="match status" value="1"/>
</dbReference>
<evidence type="ECO:0000256" key="2">
    <source>
        <dbReference type="ARBA" id="ARBA00022448"/>
    </source>
</evidence>
<keyword evidence="7" id="KW-1185">Reference proteome</keyword>
<dbReference type="SUPFAM" id="SSF161070">
    <property type="entry name" value="SNF-like"/>
    <property type="match status" value="1"/>
</dbReference>
<keyword evidence="5" id="KW-0472">Membrane</keyword>
<gene>
    <name evidence="6" type="ORF">OVN521_LOCUS47151</name>
</gene>
<dbReference type="EMBL" id="CAJOBG010090256">
    <property type="protein sequence ID" value="CAF4662633.1"/>
    <property type="molecule type" value="Genomic_DNA"/>
</dbReference>
<dbReference type="InterPro" id="IPR037272">
    <property type="entry name" value="SNS_sf"/>
</dbReference>
<sequence length="35" mass="3769">MGSISTVEWPLALCLLAAWTLVFICLCRGIKSSGK</sequence>
<comment type="caution">
    <text evidence="6">The sequence shown here is derived from an EMBL/GenBank/DDBJ whole genome shotgun (WGS) entry which is preliminary data.</text>
</comment>
<dbReference type="InterPro" id="IPR000175">
    <property type="entry name" value="Na/ntran_symport"/>
</dbReference>
<dbReference type="GO" id="GO:0016020">
    <property type="term" value="C:membrane"/>
    <property type="evidence" value="ECO:0007669"/>
    <property type="project" value="UniProtKB-SubCell"/>
</dbReference>
<keyword evidence="3" id="KW-0812">Transmembrane</keyword>
<evidence type="ECO:0000313" key="6">
    <source>
        <dbReference type="EMBL" id="CAF4662633.1"/>
    </source>
</evidence>
<proteinExistence type="predicted"/>
<accession>A0A821G403</accession>
<feature type="non-terminal residue" evidence="6">
    <location>
        <position position="35"/>
    </location>
</feature>
<evidence type="ECO:0000313" key="7">
    <source>
        <dbReference type="Proteomes" id="UP000663866"/>
    </source>
</evidence>
<name>A0A821G403_9BILA</name>
<protein>
    <submittedName>
        <fullName evidence="6">Uncharacterized protein</fullName>
    </submittedName>
</protein>
<keyword evidence="4" id="KW-1133">Transmembrane helix</keyword>
<reference evidence="6" key="1">
    <citation type="submission" date="2021-02" db="EMBL/GenBank/DDBJ databases">
        <authorList>
            <person name="Nowell W R."/>
        </authorList>
    </citation>
    <scope>NUCLEOTIDE SEQUENCE</scope>
</reference>
<evidence type="ECO:0000256" key="1">
    <source>
        <dbReference type="ARBA" id="ARBA00004141"/>
    </source>
</evidence>
<dbReference type="Proteomes" id="UP000663866">
    <property type="component" value="Unassembled WGS sequence"/>
</dbReference>
<evidence type="ECO:0000256" key="5">
    <source>
        <dbReference type="ARBA" id="ARBA00023136"/>
    </source>
</evidence>
<keyword evidence="2" id="KW-0813">Transport</keyword>
<dbReference type="AlphaFoldDB" id="A0A821G403"/>
<comment type="subcellular location">
    <subcellularLocation>
        <location evidence="1">Membrane</location>
        <topology evidence="1">Multi-pass membrane protein</topology>
    </subcellularLocation>
</comment>
<evidence type="ECO:0000256" key="4">
    <source>
        <dbReference type="ARBA" id="ARBA00022989"/>
    </source>
</evidence>